<proteinExistence type="inferred from homology"/>
<comment type="subcellular location">
    <subcellularLocation>
        <location evidence="3 16">Cytoplasm</location>
    </subcellularLocation>
</comment>
<dbReference type="InterPro" id="IPR036635">
    <property type="entry name" value="MurB_C_sf"/>
</dbReference>
<keyword evidence="5 16" id="KW-0963">Cytoplasm</keyword>
<dbReference type="PANTHER" id="PTHR21071:SF4">
    <property type="entry name" value="UDP-N-ACETYLENOLPYRUVOYLGLUCOSAMINE REDUCTASE"/>
    <property type="match status" value="1"/>
</dbReference>
<comment type="pathway">
    <text evidence="4 16">Cell wall biogenesis; peptidoglycan biosynthesis.</text>
</comment>
<evidence type="ECO:0000256" key="16">
    <source>
        <dbReference type="HAMAP-Rule" id="MF_00037"/>
    </source>
</evidence>
<keyword evidence="12 16" id="KW-0560">Oxidoreductase</keyword>
<evidence type="ECO:0000256" key="3">
    <source>
        <dbReference type="ARBA" id="ARBA00004496"/>
    </source>
</evidence>
<dbReference type="InterPro" id="IPR016166">
    <property type="entry name" value="FAD-bd_PCMH"/>
</dbReference>
<evidence type="ECO:0000256" key="8">
    <source>
        <dbReference type="ARBA" id="ARBA00022827"/>
    </source>
</evidence>
<sequence>MHEKIFDTKRANMLTQNEILEKFPELTMKFNEPLSNYTYTKVGGPADFLAFPRDKYQLQTLVKLANETQTPFIVLGNASNLIVRNGGIRGFVILLEKMNTIRANGYVIEAQAGASLINTTQVALDNSLTGFEFACGIPGSVGGAVFMNAGAYGGEIATVLSSIQVMDQSGDIFVISAEDMQFGYRKSILQSQQYIALSAKFSLSSGDYEVIKSEMARLTHLRELKQPLEFPSCGSVFKRPVGYFAGQLIQDAGLQGHQIGGVQVSKKHAGFMVNVDNGTAKDYEELIAYVIAQVKVSSGVTLEPEVRILGEEKIDD</sequence>
<comment type="similarity">
    <text evidence="16">Belongs to the MurB family.</text>
</comment>
<dbReference type="Proteomes" id="UP000218979">
    <property type="component" value="Unassembled WGS sequence"/>
</dbReference>
<dbReference type="InterPro" id="IPR006094">
    <property type="entry name" value="Oxid_FAD_bind_N"/>
</dbReference>
<feature type="active site" evidence="16">
    <location>
        <position position="305"/>
    </location>
</feature>
<evidence type="ECO:0000256" key="2">
    <source>
        <dbReference type="ARBA" id="ARBA00003921"/>
    </source>
</evidence>
<dbReference type="Gene3D" id="3.90.78.10">
    <property type="entry name" value="UDP-N-acetylenolpyruvoylglucosamine reductase, C-terminal domain"/>
    <property type="match status" value="1"/>
</dbReference>
<dbReference type="EC" id="1.3.1.98" evidence="16"/>
<feature type="active site" evidence="16">
    <location>
        <position position="185"/>
    </location>
</feature>
<evidence type="ECO:0000256" key="1">
    <source>
        <dbReference type="ARBA" id="ARBA00001974"/>
    </source>
</evidence>
<keyword evidence="9 16" id="KW-0521">NADP</keyword>
<dbReference type="Gene3D" id="3.30.43.10">
    <property type="entry name" value="Uridine Diphospho-n-acetylenolpyruvylglucosamine Reductase, domain 2"/>
    <property type="match status" value="1"/>
</dbReference>
<evidence type="ECO:0000256" key="10">
    <source>
        <dbReference type="ARBA" id="ARBA00022960"/>
    </source>
</evidence>
<dbReference type="HAMAP" id="MF_00037">
    <property type="entry name" value="MurB"/>
    <property type="match status" value="1"/>
</dbReference>
<evidence type="ECO:0000256" key="11">
    <source>
        <dbReference type="ARBA" id="ARBA00022984"/>
    </source>
</evidence>
<feature type="active site" description="Proton donor" evidence="16">
    <location>
        <position position="235"/>
    </location>
</feature>
<dbReference type="InterPro" id="IPR016169">
    <property type="entry name" value="FAD-bd_PCMH_sub2"/>
</dbReference>
<keyword evidence="19" id="KW-1185">Reference proteome</keyword>
<gene>
    <name evidence="16" type="primary">murB</name>
    <name evidence="18" type="ORF">RR45_GL001535</name>
</gene>
<keyword evidence="13 16" id="KW-0131">Cell cycle</keyword>
<evidence type="ECO:0000256" key="7">
    <source>
        <dbReference type="ARBA" id="ARBA00022630"/>
    </source>
</evidence>
<evidence type="ECO:0000256" key="4">
    <source>
        <dbReference type="ARBA" id="ARBA00004752"/>
    </source>
</evidence>
<keyword evidence="11 16" id="KW-0573">Peptidoglycan synthesis</keyword>
<dbReference type="NCBIfam" id="TIGR00179">
    <property type="entry name" value="murB"/>
    <property type="match status" value="1"/>
</dbReference>
<evidence type="ECO:0000256" key="5">
    <source>
        <dbReference type="ARBA" id="ARBA00022490"/>
    </source>
</evidence>
<dbReference type="InterPro" id="IPR016167">
    <property type="entry name" value="FAD-bd_PCMH_sub1"/>
</dbReference>
<dbReference type="InterPro" id="IPR003170">
    <property type="entry name" value="MurB"/>
</dbReference>
<accession>A0ABX4I8C0</accession>
<comment type="catalytic activity">
    <reaction evidence="15 16">
        <text>UDP-N-acetyl-alpha-D-muramate + NADP(+) = UDP-N-acetyl-3-O-(1-carboxyvinyl)-alpha-D-glucosamine + NADPH + H(+)</text>
        <dbReference type="Rhea" id="RHEA:12248"/>
        <dbReference type="ChEBI" id="CHEBI:15378"/>
        <dbReference type="ChEBI" id="CHEBI:57783"/>
        <dbReference type="ChEBI" id="CHEBI:58349"/>
        <dbReference type="ChEBI" id="CHEBI:68483"/>
        <dbReference type="ChEBI" id="CHEBI:70757"/>
        <dbReference type="EC" id="1.3.1.98"/>
    </reaction>
</comment>
<keyword evidence="6 16" id="KW-0132">Cell division</keyword>
<comment type="caution">
    <text evidence="18">The sequence shown here is derived from an EMBL/GenBank/DDBJ whole genome shotgun (WGS) entry which is preliminary data.</text>
</comment>
<evidence type="ECO:0000256" key="12">
    <source>
        <dbReference type="ARBA" id="ARBA00023002"/>
    </source>
</evidence>
<dbReference type="Gene3D" id="3.30.465.10">
    <property type="match status" value="1"/>
</dbReference>
<keyword evidence="8 16" id="KW-0274">FAD</keyword>
<keyword evidence="14 16" id="KW-0961">Cell wall biogenesis/degradation</keyword>
<reference evidence="18 19" key="1">
    <citation type="submission" date="2014-12" db="EMBL/GenBank/DDBJ databases">
        <title>Draft genome sequences of 10 type strains of Lactococcus.</title>
        <authorList>
            <person name="Sun Z."/>
            <person name="Zhong Z."/>
            <person name="Liu W."/>
            <person name="Zhang W."/>
            <person name="Zhang H."/>
        </authorList>
    </citation>
    <scope>NUCLEOTIDE SEQUENCE [LARGE SCALE GENOMIC DNA]</scope>
    <source>
        <strain evidence="18 19">DSM 22330</strain>
    </source>
</reference>
<evidence type="ECO:0000313" key="19">
    <source>
        <dbReference type="Proteomes" id="UP000218979"/>
    </source>
</evidence>
<dbReference type="EMBL" id="JXJT01000004">
    <property type="protein sequence ID" value="PCS04231.1"/>
    <property type="molecule type" value="Genomic_DNA"/>
</dbReference>
<organism evidence="18 19">
    <name type="scientific">Pseudolactococcus chungangensis CAU 28 = DSM 22330</name>
    <dbReference type="NCBI Taxonomy" id="1122154"/>
    <lineage>
        <taxon>Bacteria</taxon>
        <taxon>Bacillati</taxon>
        <taxon>Bacillota</taxon>
        <taxon>Bacilli</taxon>
        <taxon>Lactobacillales</taxon>
        <taxon>Streptococcaceae</taxon>
        <taxon>Pseudolactococcus</taxon>
    </lineage>
</organism>
<dbReference type="Pfam" id="PF02873">
    <property type="entry name" value="MurB_C"/>
    <property type="match status" value="1"/>
</dbReference>
<dbReference type="PANTHER" id="PTHR21071">
    <property type="entry name" value="UDP-N-ACETYLENOLPYRUVOYLGLUCOSAMINE REDUCTASE"/>
    <property type="match status" value="1"/>
</dbReference>
<dbReference type="Pfam" id="PF01565">
    <property type="entry name" value="FAD_binding_4"/>
    <property type="match status" value="1"/>
</dbReference>
<evidence type="ECO:0000256" key="6">
    <source>
        <dbReference type="ARBA" id="ARBA00022618"/>
    </source>
</evidence>
<evidence type="ECO:0000256" key="15">
    <source>
        <dbReference type="ARBA" id="ARBA00048914"/>
    </source>
</evidence>
<keyword evidence="10 16" id="KW-0133">Cell shape</keyword>
<dbReference type="NCBIfam" id="NF010480">
    <property type="entry name" value="PRK13905.1"/>
    <property type="match status" value="1"/>
</dbReference>
<feature type="domain" description="FAD-binding PCMH-type" evidence="17">
    <location>
        <begin position="41"/>
        <end position="221"/>
    </location>
</feature>
<evidence type="ECO:0000256" key="9">
    <source>
        <dbReference type="ARBA" id="ARBA00022857"/>
    </source>
</evidence>
<dbReference type="SUPFAM" id="SSF56176">
    <property type="entry name" value="FAD-binding/transporter-associated domain-like"/>
    <property type="match status" value="1"/>
</dbReference>
<evidence type="ECO:0000259" key="17">
    <source>
        <dbReference type="PROSITE" id="PS51387"/>
    </source>
</evidence>
<dbReference type="InterPro" id="IPR036318">
    <property type="entry name" value="FAD-bd_PCMH-like_sf"/>
</dbReference>
<keyword evidence="7 16" id="KW-0285">Flavoprotein</keyword>
<evidence type="ECO:0000313" key="18">
    <source>
        <dbReference type="EMBL" id="PCS04231.1"/>
    </source>
</evidence>
<evidence type="ECO:0000256" key="14">
    <source>
        <dbReference type="ARBA" id="ARBA00023316"/>
    </source>
</evidence>
<comment type="cofactor">
    <cofactor evidence="1 16">
        <name>FAD</name>
        <dbReference type="ChEBI" id="CHEBI:57692"/>
    </cofactor>
</comment>
<evidence type="ECO:0000256" key="13">
    <source>
        <dbReference type="ARBA" id="ARBA00023306"/>
    </source>
</evidence>
<name>A0ABX4I8C0_9LACT</name>
<dbReference type="InterPro" id="IPR011601">
    <property type="entry name" value="MurB_C"/>
</dbReference>
<dbReference type="PROSITE" id="PS51387">
    <property type="entry name" value="FAD_PCMH"/>
    <property type="match status" value="1"/>
</dbReference>
<dbReference type="SUPFAM" id="SSF56194">
    <property type="entry name" value="Uridine diphospho-N-Acetylenolpyruvylglucosamine reductase, MurB, C-terminal domain"/>
    <property type="match status" value="1"/>
</dbReference>
<protein>
    <recommendedName>
        <fullName evidence="16">UDP-N-acetylenolpyruvoylglucosamine reductase</fullName>
        <ecNumber evidence="16">1.3.1.98</ecNumber>
    </recommendedName>
    <alternativeName>
        <fullName evidence="16">UDP-N-acetylmuramate dehydrogenase</fullName>
    </alternativeName>
</protein>
<comment type="function">
    <text evidence="2 16">Cell wall formation.</text>
</comment>